<dbReference type="InterPro" id="IPR005532">
    <property type="entry name" value="SUMF_dom"/>
</dbReference>
<dbReference type="PANTHER" id="PTHR23150">
    <property type="entry name" value="SULFATASE MODIFYING FACTOR 1, 2"/>
    <property type="match status" value="1"/>
</dbReference>
<organism evidence="2 3">
    <name type="scientific">Nostoc spongiaeforme FACHB-130</name>
    <dbReference type="NCBI Taxonomy" id="1357510"/>
    <lineage>
        <taxon>Bacteria</taxon>
        <taxon>Bacillati</taxon>
        <taxon>Cyanobacteriota</taxon>
        <taxon>Cyanophyceae</taxon>
        <taxon>Nostocales</taxon>
        <taxon>Nostocaceae</taxon>
        <taxon>Nostoc</taxon>
    </lineage>
</organism>
<gene>
    <name evidence="2" type="ORF">H6G74_19605</name>
</gene>
<accession>A0ABR8FZY4</accession>
<protein>
    <submittedName>
        <fullName evidence="2">Formylglycine-generating enzyme family protein</fullName>
    </submittedName>
</protein>
<dbReference type="InterPro" id="IPR042095">
    <property type="entry name" value="SUMF_sf"/>
</dbReference>
<reference evidence="2 3" key="1">
    <citation type="journal article" date="2020" name="ISME J.">
        <title>Comparative genomics reveals insights into cyanobacterial evolution and habitat adaptation.</title>
        <authorList>
            <person name="Chen M.Y."/>
            <person name="Teng W.K."/>
            <person name="Zhao L."/>
            <person name="Hu C.X."/>
            <person name="Zhou Y.K."/>
            <person name="Han B.P."/>
            <person name="Song L.R."/>
            <person name="Shu W.S."/>
        </authorList>
    </citation>
    <scope>NUCLEOTIDE SEQUENCE [LARGE SCALE GENOMIC DNA]</scope>
    <source>
        <strain evidence="2 3">FACHB-130</strain>
    </source>
</reference>
<dbReference type="InterPro" id="IPR051043">
    <property type="entry name" value="Sulfatase_Mod_Factor_Kinase"/>
</dbReference>
<evidence type="ECO:0000313" key="3">
    <source>
        <dbReference type="Proteomes" id="UP000603457"/>
    </source>
</evidence>
<dbReference type="Proteomes" id="UP000603457">
    <property type="component" value="Unassembled WGS sequence"/>
</dbReference>
<dbReference type="Pfam" id="PF03781">
    <property type="entry name" value="FGE-sulfatase"/>
    <property type="match status" value="1"/>
</dbReference>
<dbReference type="EMBL" id="JACJTB010000028">
    <property type="protein sequence ID" value="MBD2596521.1"/>
    <property type="molecule type" value="Genomic_DNA"/>
</dbReference>
<dbReference type="RefSeq" id="WP_190969249.1">
    <property type="nucleotide sequence ID" value="NZ_JACJTB010000028.1"/>
</dbReference>
<dbReference type="PANTHER" id="PTHR23150:SF19">
    <property type="entry name" value="FORMYLGLYCINE-GENERATING ENZYME"/>
    <property type="match status" value="1"/>
</dbReference>
<keyword evidence="3" id="KW-1185">Reference proteome</keyword>
<dbReference type="InterPro" id="IPR016187">
    <property type="entry name" value="CTDL_fold"/>
</dbReference>
<sequence length="531" mass="61244">MANKPPSKINSQKRDKMDDLTTRRLRVVEQRYGKKTLELAYHAAFPLTITSDLLYCLRETFVQDSPWYAVADVLLSGLCQTIGHDLYEMEEDTRYALIQKLHEDENFGEQRLQDLSNFMSHYILNRFKHETNNYRREWIPLSYLMADGKEVNAIKEQLRNLLEALPEDDEERIKWKELETKYQDFLREKGFEPLLLKLEDETDEESTLNDEEKAIAKAMGVELKPFEYEVAVISQTFKFNTVTVNARGEVIKREENQAIYYVEFLGKAAGEPSQLKIEMVAIPGGTFRMGSPKNELGRYEDESPQHTVTIKPFFMGKYPVTQAQWRFVAQLPQVHRKISSEPFRFQGDTLPVEQVSWYDAVEFCSRLSQFTGRPYTLPTEAEWEYACRAGTTTPFHFGETITSELANCDANYSYGVGVKGRYRGETTEVGSFGVANAFGLYDMHGNVWEWCLDDWHSNYEGAPTDASPWFDDDNLYQKPGNAVLRGGSWSNDPEYCRSAFRNNDDRAERAYINDNIGFRVVCAAGRILSQV</sequence>
<dbReference type="SUPFAM" id="SSF56436">
    <property type="entry name" value="C-type lectin-like"/>
    <property type="match status" value="1"/>
</dbReference>
<comment type="caution">
    <text evidence="2">The sequence shown here is derived from an EMBL/GenBank/DDBJ whole genome shotgun (WGS) entry which is preliminary data.</text>
</comment>
<proteinExistence type="predicted"/>
<evidence type="ECO:0000313" key="2">
    <source>
        <dbReference type="EMBL" id="MBD2596521.1"/>
    </source>
</evidence>
<dbReference type="Gene3D" id="3.90.1580.10">
    <property type="entry name" value="paralog of FGE (formylglycine-generating enzyme)"/>
    <property type="match status" value="1"/>
</dbReference>
<feature type="domain" description="Sulfatase-modifying factor enzyme-like" evidence="1">
    <location>
        <begin position="278"/>
        <end position="521"/>
    </location>
</feature>
<evidence type="ECO:0000259" key="1">
    <source>
        <dbReference type="Pfam" id="PF03781"/>
    </source>
</evidence>
<name>A0ABR8FZY4_9NOSO</name>